<dbReference type="CDD" id="cd00403">
    <property type="entry name" value="Ribosomal_L1"/>
    <property type="match status" value="1"/>
</dbReference>
<dbReference type="InterPro" id="IPR023674">
    <property type="entry name" value="Ribosomal_uL1-like"/>
</dbReference>
<dbReference type="SUPFAM" id="SSF56808">
    <property type="entry name" value="Ribosomal protein L1"/>
    <property type="match status" value="1"/>
</dbReference>
<dbReference type="Pfam" id="PF00687">
    <property type="entry name" value="Ribosomal_L1"/>
    <property type="match status" value="1"/>
</dbReference>
<name>A0AAN9TMT1_9HEMI</name>
<feature type="compositionally biased region" description="Acidic residues" evidence="1">
    <location>
        <begin position="338"/>
        <end position="350"/>
    </location>
</feature>
<dbReference type="Proteomes" id="UP001367676">
    <property type="component" value="Unassembled WGS sequence"/>
</dbReference>
<protein>
    <recommendedName>
        <fullName evidence="4">Ribosomal protein L1</fullName>
    </recommendedName>
</protein>
<dbReference type="InterPro" id="IPR016095">
    <property type="entry name" value="Ribosomal_uL1_3-a/b-sand"/>
</dbReference>
<comment type="caution">
    <text evidence="2">The sequence shown here is derived from an EMBL/GenBank/DDBJ whole genome shotgun (WGS) entry which is preliminary data.</text>
</comment>
<feature type="region of interest" description="Disordered" evidence="1">
    <location>
        <begin position="291"/>
        <end position="390"/>
    </location>
</feature>
<dbReference type="InterPro" id="IPR028364">
    <property type="entry name" value="Ribosomal_uL1/biogenesis"/>
</dbReference>
<accession>A0AAN9TMT1</accession>
<evidence type="ECO:0000256" key="1">
    <source>
        <dbReference type="SAM" id="MobiDB-lite"/>
    </source>
</evidence>
<keyword evidence="3" id="KW-1185">Reference proteome</keyword>
<evidence type="ECO:0000313" key="2">
    <source>
        <dbReference type="EMBL" id="KAK7575961.1"/>
    </source>
</evidence>
<proteinExistence type="predicted"/>
<reference evidence="2 3" key="1">
    <citation type="submission" date="2024-03" db="EMBL/GenBank/DDBJ databases">
        <title>Adaptation during the transition from Ophiocordyceps entomopathogen to insect associate is accompanied by gene loss and intensified selection.</title>
        <authorList>
            <person name="Ward C.M."/>
            <person name="Onetto C.A."/>
            <person name="Borneman A.R."/>
        </authorList>
    </citation>
    <scope>NUCLEOTIDE SEQUENCE [LARGE SCALE GENOMIC DNA]</scope>
    <source>
        <strain evidence="2">AWRI1</strain>
        <tissue evidence="2">Single Adult Female</tissue>
    </source>
</reference>
<organism evidence="2 3">
    <name type="scientific">Parthenolecanium corni</name>
    <dbReference type="NCBI Taxonomy" id="536013"/>
    <lineage>
        <taxon>Eukaryota</taxon>
        <taxon>Metazoa</taxon>
        <taxon>Ecdysozoa</taxon>
        <taxon>Arthropoda</taxon>
        <taxon>Hexapoda</taxon>
        <taxon>Insecta</taxon>
        <taxon>Pterygota</taxon>
        <taxon>Neoptera</taxon>
        <taxon>Paraneoptera</taxon>
        <taxon>Hemiptera</taxon>
        <taxon>Sternorrhyncha</taxon>
        <taxon>Coccoidea</taxon>
        <taxon>Coccidae</taxon>
        <taxon>Parthenolecanium</taxon>
    </lineage>
</organism>
<dbReference type="AlphaFoldDB" id="A0AAN9TMT1"/>
<dbReference type="Gene3D" id="3.40.50.790">
    <property type="match status" value="1"/>
</dbReference>
<feature type="compositionally biased region" description="Acidic residues" evidence="1">
    <location>
        <begin position="295"/>
        <end position="314"/>
    </location>
</feature>
<gene>
    <name evidence="2" type="ORF">V9T40_012247</name>
</gene>
<evidence type="ECO:0008006" key="4">
    <source>
        <dbReference type="Google" id="ProtNLM"/>
    </source>
</evidence>
<feature type="compositionally biased region" description="Basic and acidic residues" evidence="1">
    <location>
        <begin position="351"/>
        <end position="390"/>
    </location>
</feature>
<dbReference type="EMBL" id="JBBCAQ010000036">
    <property type="protein sequence ID" value="KAK7575961.1"/>
    <property type="molecule type" value="Genomic_DNA"/>
</dbReference>
<sequence>MAINRLDEVKIEEGVNNLFKLFENRKDISKTLLSQKEQIYLQVDFVKIPRMRKTIFRIPLPNSLLTETSDVCLIVADVKRGRNVPHNMTINHYTKLLKKRGVTDVQKLNILPSRQVRVDYVQYEARRKLCSNYDIFLIDEKISSYLFPKLGKEFTKSRKWPIPIKIKKKNLKDEILSKLKKTSLLIDGTGNSKTLQIGHLGMSPKEIAENIISTGFYIMKYFPGGWNNIRSLHIKGQRTPVVPLYMSLISPNDVPVPKIKGKKKKSVIAVGEVSSAGRKVTVRRSGDVIVHDFSSEEDSEDEYEIENSDSDEELVTSVEKKRKQPDDEAEEEKKDGVSSDEDEEICEDDMESKYLFHLQKEDEESEKREKESQQNSEQKDQKVEMPKLKK</sequence>
<evidence type="ECO:0000313" key="3">
    <source>
        <dbReference type="Proteomes" id="UP001367676"/>
    </source>
</evidence>